<dbReference type="AlphaFoldDB" id="A0A2I7SLE2"/>
<dbReference type="OrthoDB" id="277629at2"/>
<dbReference type="KEGG" id="taj:C1A40_15285"/>
<keyword evidence="1" id="KW-1133">Transmembrane helix</keyword>
<accession>A0A2I7SLE2</accession>
<gene>
    <name evidence="2" type="ORF">C1A40_15285</name>
</gene>
<dbReference type="Proteomes" id="UP000236592">
    <property type="component" value="Chromosome"/>
</dbReference>
<reference evidence="3" key="1">
    <citation type="submission" date="2018-01" db="EMBL/GenBank/DDBJ databases">
        <title>Complete genome of Tamlana sp. UJ94.</title>
        <authorList>
            <person name="Jung J."/>
            <person name="Chung D."/>
            <person name="Bae S.S."/>
            <person name="Baek K."/>
        </authorList>
    </citation>
    <scope>NUCLEOTIDE SEQUENCE [LARGE SCALE GENOMIC DNA]</scope>
    <source>
        <strain evidence="3">UJ94</strain>
    </source>
</reference>
<keyword evidence="3" id="KW-1185">Reference proteome</keyword>
<keyword evidence="1" id="KW-0472">Membrane</keyword>
<dbReference type="EMBL" id="CP025938">
    <property type="protein sequence ID" value="AUS06721.1"/>
    <property type="molecule type" value="Genomic_DNA"/>
</dbReference>
<evidence type="ECO:0000313" key="2">
    <source>
        <dbReference type="EMBL" id="AUS06721.1"/>
    </source>
</evidence>
<evidence type="ECO:0000313" key="3">
    <source>
        <dbReference type="Proteomes" id="UP000236592"/>
    </source>
</evidence>
<organism evidence="2 3">
    <name type="scientific">Pseudotamlana carrageenivorans</name>
    <dbReference type="NCBI Taxonomy" id="2069432"/>
    <lineage>
        <taxon>Bacteria</taxon>
        <taxon>Pseudomonadati</taxon>
        <taxon>Bacteroidota</taxon>
        <taxon>Flavobacteriia</taxon>
        <taxon>Flavobacteriales</taxon>
        <taxon>Flavobacteriaceae</taxon>
        <taxon>Pseudotamlana</taxon>
    </lineage>
</organism>
<protein>
    <submittedName>
        <fullName evidence="2">Uncharacterized protein</fullName>
    </submittedName>
</protein>
<keyword evidence="1" id="KW-0812">Transmembrane</keyword>
<proteinExistence type="predicted"/>
<dbReference type="RefSeq" id="WP_102996655.1">
    <property type="nucleotide sequence ID" value="NZ_CP025938.1"/>
</dbReference>
<feature type="transmembrane region" description="Helical" evidence="1">
    <location>
        <begin position="5"/>
        <end position="23"/>
    </location>
</feature>
<evidence type="ECO:0000256" key="1">
    <source>
        <dbReference type="SAM" id="Phobius"/>
    </source>
</evidence>
<dbReference type="PROSITE" id="PS51257">
    <property type="entry name" value="PROKAR_LIPOPROTEIN"/>
    <property type="match status" value="1"/>
</dbReference>
<sequence>MKNKYYIYILFLLIIFTSCGTYHPQNKFNYYNGSTFYNDSLNMSVNFFGDTKIDNPKKEQKKIIKLAIKDLKGIKLKNLMVFGFCSDPEYNIFLFYKEPKKAITKIKDSIKLIVKDTVNNRILFKKKNTEIYLLLKGKNKLKGLKHILKDGFALTESILLDSANSEKLTFSKIFETYKNNPNYLFVREKLKNTFIPKSKKKDWMQFQYLATVNSFMSNNIEYDSLINEFQSSRKKYLQRTVDSIISKRNAIINDAVFDSISEASSRTNVVMLNEMHWEPNHRVVANKLLKILNNKGYKYLAIEAVYKNRDSSLNFRGYPIKNDGYYTREPYFGQFIREALDLGFKIVSYDDFETNNREETQAKNIKKIIEKDSTAKIFVYAGIAHINEKETVKGKRMAAYFKELTNTDPLTINQVDIVSDIKNDLLLIKSDNFKSKKKIDTNVDYFLMNNTTPILDSIFDNKELTNISLKKNIFNEYINEELLISVYYQEEYEKYKSGSIPIINRIIHIKNNKITIRVPVSKLTIKIKDKNDNTILIEKIESK</sequence>
<name>A0A2I7SLE2_9FLAO</name>